<evidence type="ECO:0000256" key="1">
    <source>
        <dbReference type="ARBA" id="ARBA00001936"/>
    </source>
</evidence>
<evidence type="ECO:0000256" key="8">
    <source>
        <dbReference type="ARBA" id="ARBA00022692"/>
    </source>
</evidence>
<name>A0A9W6Z0P1_AMBMO</name>
<dbReference type="PROSITE" id="PS00379">
    <property type="entry name" value="CDP_ALCOHOL_P_TRANSF"/>
    <property type="match status" value="1"/>
</dbReference>
<evidence type="ECO:0000256" key="19">
    <source>
        <dbReference type="SAM" id="MobiDB-lite"/>
    </source>
</evidence>
<evidence type="ECO:0000256" key="11">
    <source>
        <dbReference type="ARBA" id="ARBA00022989"/>
    </source>
</evidence>
<evidence type="ECO:0000256" key="10">
    <source>
        <dbReference type="ARBA" id="ARBA00022842"/>
    </source>
</evidence>
<feature type="transmembrane region" description="Helical" evidence="20">
    <location>
        <begin position="31"/>
        <end position="53"/>
    </location>
</feature>
<evidence type="ECO:0000256" key="7">
    <source>
        <dbReference type="ARBA" id="ARBA00022679"/>
    </source>
</evidence>
<dbReference type="InterPro" id="IPR014387">
    <property type="entry name" value="CDP_diag_ino_3_P_euk"/>
</dbReference>
<organism evidence="21 22">
    <name type="scientific">Ambrosiozyma monospora</name>
    <name type="common">Yeast</name>
    <name type="synonym">Endomycopsis monosporus</name>
    <dbReference type="NCBI Taxonomy" id="43982"/>
    <lineage>
        <taxon>Eukaryota</taxon>
        <taxon>Fungi</taxon>
        <taxon>Dikarya</taxon>
        <taxon>Ascomycota</taxon>
        <taxon>Saccharomycotina</taxon>
        <taxon>Pichiomycetes</taxon>
        <taxon>Pichiales</taxon>
        <taxon>Pichiaceae</taxon>
        <taxon>Ambrosiozyma</taxon>
    </lineage>
</organism>
<comment type="cofactor">
    <cofactor evidence="2">
        <name>Mg(2+)</name>
        <dbReference type="ChEBI" id="CHEBI:18420"/>
    </cofactor>
</comment>
<evidence type="ECO:0000256" key="14">
    <source>
        <dbReference type="ARBA" id="ARBA00023209"/>
    </source>
</evidence>
<evidence type="ECO:0000313" key="21">
    <source>
        <dbReference type="EMBL" id="GMG55703.1"/>
    </source>
</evidence>
<dbReference type="FunFam" id="1.20.120.1760:FF:000003">
    <property type="entry name" value="CDP-diacylglycerol--inositol 3-phosphatidyltransferase"/>
    <property type="match status" value="1"/>
</dbReference>
<evidence type="ECO:0000256" key="2">
    <source>
        <dbReference type="ARBA" id="ARBA00001946"/>
    </source>
</evidence>
<dbReference type="PIRSF" id="PIRSF000848">
    <property type="entry name" value="CDP_diag_ino_3_P"/>
    <property type="match status" value="1"/>
</dbReference>
<dbReference type="InterPro" id="IPR043130">
    <property type="entry name" value="CDP-OH_PTrfase_TM_dom"/>
</dbReference>
<keyword evidence="7 17" id="KW-0808">Transferase</keyword>
<keyword evidence="6 17" id="KW-0444">Lipid biosynthesis</keyword>
<keyword evidence="11 20" id="KW-1133">Transmembrane helix</keyword>
<evidence type="ECO:0000256" key="4">
    <source>
        <dbReference type="ARBA" id="ARBA00010441"/>
    </source>
</evidence>
<keyword evidence="12 17" id="KW-0443">Lipid metabolism</keyword>
<evidence type="ECO:0000256" key="9">
    <source>
        <dbReference type="ARBA" id="ARBA00022723"/>
    </source>
</evidence>
<dbReference type="EC" id="2.7.8.11" evidence="5 17"/>
<evidence type="ECO:0000256" key="5">
    <source>
        <dbReference type="ARBA" id="ARBA00013212"/>
    </source>
</evidence>
<evidence type="ECO:0000256" key="18">
    <source>
        <dbReference type="RuleBase" id="RU003750"/>
    </source>
</evidence>
<evidence type="ECO:0000256" key="6">
    <source>
        <dbReference type="ARBA" id="ARBA00022516"/>
    </source>
</evidence>
<gene>
    <name evidence="21" type="ORF">Amon01_000777500</name>
</gene>
<sequence length="244" mass="27808">MSSPNSSEKQPATKTSASSALKPQKPIQASAIYTFVPNQIGFLRVVLMLASLFTMQHHPKFTMCCLYSTSCLLDAFDGYAARKYGQSTKFGAVLDMVTDRCSTCSLIVYLGVIYPQWFIAWQLLISLDLASHYIHMYAQISSGSNSHKTLKKDTNVLLRLYYENRTVLFLVCALNELFYMAVYLDYYDFVKLPFIGISFPRLLVYVSTPVWAFKQFMNVIQLMNACNMLAEMDAKNYNEINKLN</sequence>
<dbReference type="OrthoDB" id="10251079at2759"/>
<dbReference type="Proteomes" id="UP001165063">
    <property type="component" value="Unassembled WGS sequence"/>
</dbReference>
<evidence type="ECO:0000256" key="16">
    <source>
        <dbReference type="ARBA" id="ARBA00023264"/>
    </source>
</evidence>
<evidence type="ECO:0000256" key="20">
    <source>
        <dbReference type="SAM" id="Phobius"/>
    </source>
</evidence>
<reference evidence="21" key="1">
    <citation type="submission" date="2023-04" db="EMBL/GenBank/DDBJ databases">
        <title>Ambrosiozyma monospora NBRC 1965.</title>
        <authorList>
            <person name="Ichikawa N."/>
            <person name="Sato H."/>
            <person name="Tonouchi N."/>
        </authorList>
    </citation>
    <scope>NUCLEOTIDE SEQUENCE</scope>
    <source>
        <strain evidence="21">NBRC 1965</strain>
    </source>
</reference>
<keyword evidence="15" id="KW-0464">Manganese</keyword>
<keyword evidence="13 17" id="KW-0472">Membrane</keyword>
<dbReference type="GO" id="GO:0046872">
    <property type="term" value="F:metal ion binding"/>
    <property type="evidence" value="ECO:0007669"/>
    <property type="project" value="UniProtKB-KW"/>
</dbReference>
<evidence type="ECO:0000256" key="13">
    <source>
        <dbReference type="ARBA" id="ARBA00023136"/>
    </source>
</evidence>
<evidence type="ECO:0000256" key="15">
    <source>
        <dbReference type="ARBA" id="ARBA00023211"/>
    </source>
</evidence>
<dbReference type="PANTHER" id="PTHR15362">
    <property type="entry name" value="PHOSPHATIDYLINOSITOL SYNTHASE"/>
    <property type="match status" value="1"/>
</dbReference>
<dbReference type="GO" id="GO:0005794">
    <property type="term" value="C:Golgi apparatus"/>
    <property type="evidence" value="ECO:0007669"/>
    <property type="project" value="TreeGrafter"/>
</dbReference>
<dbReference type="PANTHER" id="PTHR15362:SF4">
    <property type="entry name" value="CDP-DIACYLGLYCEROL--INOSITOL 3-PHOSPHATIDYLTRANSFERASE"/>
    <property type="match status" value="1"/>
</dbReference>
<evidence type="ECO:0000256" key="3">
    <source>
        <dbReference type="ARBA" id="ARBA00004141"/>
    </source>
</evidence>
<keyword evidence="10" id="KW-0460">Magnesium</keyword>
<comment type="cofactor">
    <cofactor evidence="1">
        <name>Mn(2+)</name>
        <dbReference type="ChEBI" id="CHEBI:29035"/>
    </cofactor>
</comment>
<keyword evidence="14 17" id="KW-0594">Phospholipid biosynthesis</keyword>
<dbReference type="EMBL" id="BSXU01006061">
    <property type="protein sequence ID" value="GMG55703.1"/>
    <property type="molecule type" value="Genomic_DNA"/>
</dbReference>
<dbReference type="GO" id="GO:0003881">
    <property type="term" value="F:CDP-diacylglycerol-inositol 3-phosphatidyltransferase activity"/>
    <property type="evidence" value="ECO:0007669"/>
    <property type="project" value="UniProtKB-UniRule"/>
</dbReference>
<dbReference type="AlphaFoldDB" id="A0A9W6Z0P1"/>
<dbReference type="InterPro" id="IPR048254">
    <property type="entry name" value="CDP_ALCOHOL_P_TRANSF_CS"/>
</dbReference>
<dbReference type="Pfam" id="PF01066">
    <property type="entry name" value="CDP-OH_P_transf"/>
    <property type="match status" value="1"/>
</dbReference>
<keyword evidence="9" id="KW-0479">Metal-binding</keyword>
<dbReference type="Gene3D" id="1.20.120.1760">
    <property type="match status" value="1"/>
</dbReference>
<evidence type="ECO:0000313" key="22">
    <source>
        <dbReference type="Proteomes" id="UP001165063"/>
    </source>
</evidence>
<proteinExistence type="inferred from homology"/>
<feature type="region of interest" description="Disordered" evidence="19">
    <location>
        <begin position="1"/>
        <end position="21"/>
    </location>
</feature>
<comment type="caution">
    <text evidence="21">The sequence shown here is derived from an EMBL/GenBank/DDBJ whole genome shotgun (WGS) entry which is preliminary data.</text>
</comment>
<accession>A0A9W6Z0P1</accession>
<keyword evidence="16 17" id="KW-1208">Phospholipid metabolism</keyword>
<keyword evidence="22" id="KW-1185">Reference proteome</keyword>
<dbReference type="InterPro" id="IPR000462">
    <property type="entry name" value="CDP-OH_P_trans"/>
</dbReference>
<feature type="transmembrane region" description="Helical" evidence="20">
    <location>
        <begin position="192"/>
        <end position="213"/>
    </location>
</feature>
<dbReference type="GO" id="GO:0006661">
    <property type="term" value="P:phosphatidylinositol biosynthetic process"/>
    <property type="evidence" value="ECO:0007669"/>
    <property type="project" value="TreeGrafter"/>
</dbReference>
<evidence type="ECO:0000256" key="17">
    <source>
        <dbReference type="PIRNR" id="PIRNR000848"/>
    </source>
</evidence>
<keyword evidence="8 20" id="KW-0812">Transmembrane</keyword>
<comment type="catalytic activity">
    <reaction evidence="17">
        <text>a CDP-1,2-diacyl-sn-glycerol + myo-inositol = a 1,2-diacyl-sn-glycero-3-phospho-(1D-myo-inositol) + CMP + H(+)</text>
        <dbReference type="Rhea" id="RHEA:11580"/>
        <dbReference type="ChEBI" id="CHEBI:15378"/>
        <dbReference type="ChEBI" id="CHEBI:17268"/>
        <dbReference type="ChEBI" id="CHEBI:57880"/>
        <dbReference type="ChEBI" id="CHEBI:58332"/>
        <dbReference type="ChEBI" id="CHEBI:60377"/>
        <dbReference type="EC" id="2.7.8.11"/>
    </reaction>
</comment>
<comment type="similarity">
    <text evidence="4 17 18">Belongs to the CDP-alcohol phosphatidyltransferase class-I family.</text>
</comment>
<feature type="transmembrane region" description="Helical" evidence="20">
    <location>
        <begin position="167"/>
        <end position="186"/>
    </location>
</feature>
<protein>
    <recommendedName>
        <fullName evidence="5 17">CDP-diacylglycerol--inositol 3-phosphatidyltransferase</fullName>
        <ecNumber evidence="5 17">2.7.8.11</ecNumber>
    </recommendedName>
</protein>
<dbReference type="GO" id="GO:0016020">
    <property type="term" value="C:membrane"/>
    <property type="evidence" value="ECO:0007669"/>
    <property type="project" value="UniProtKB-SubCell"/>
</dbReference>
<comment type="subcellular location">
    <subcellularLocation>
        <location evidence="3">Membrane</location>
        <topology evidence="3">Multi-pass membrane protein</topology>
    </subcellularLocation>
</comment>
<evidence type="ECO:0000256" key="12">
    <source>
        <dbReference type="ARBA" id="ARBA00023098"/>
    </source>
</evidence>